<organism evidence="3">
    <name type="scientific">Archaeoglobus fulgidus</name>
    <dbReference type="NCBI Taxonomy" id="2234"/>
    <lineage>
        <taxon>Archaea</taxon>
        <taxon>Methanobacteriati</taxon>
        <taxon>Methanobacteriota</taxon>
        <taxon>Archaeoglobi</taxon>
        <taxon>Archaeoglobales</taxon>
        <taxon>Archaeoglobaceae</taxon>
        <taxon>Archaeoglobus</taxon>
    </lineage>
</organism>
<evidence type="ECO:0000256" key="1">
    <source>
        <dbReference type="ARBA" id="ARBA00008791"/>
    </source>
</evidence>
<dbReference type="PANTHER" id="PTHR46268:SF6">
    <property type="entry name" value="UNIVERSAL STRESS PROTEIN UP12"/>
    <property type="match status" value="1"/>
</dbReference>
<gene>
    <name evidence="3" type="ORF">ENP88_03655</name>
</gene>
<protein>
    <submittedName>
        <fullName evidence="3">Universal stress protein</fullName>
    </submittedName>
</protein>
<name>A0A7J2TI54_ARCFL</name>
<dbReference type="Pfam" id="PF00582">
    <property type="entry name" value="Usp"/>
    <property type="match status" value="1"/>
</dbReference>
<dbReference type="EMBL" id="DSLA01000058">
    <property type="protein sequence ID" value="HEH35247.1"/>
    <property type="molecule type" value="Genomic_DNA"/>
</dbReference>
<evidence type="ECO:0000313" key="3">
    <source>
        <dbReference type="EMBL" id="HEH35247.1"/>
    </source>
</evidence>
<accession>A0A7J2TI54</accession>
<dbReference type="PANTHER" id="PTHR46268">
    <property type="entry name" value="STRESS RESPONSE PROTEIN NHAX"/>
    <property type="match status" value="1"/>
</dbReference>
<dbReference type="InterPro" id="IPR014729">
    <property type="entry name" value="Rossmann-like_a/b/a_fold"/>
</dbReference>
<sequence>MAIISAVDLQRWERIAKFAIEEAKIRNEKIYFLHCVEVPKVGSMVAEKVLEEEGEKMGMEMLSKCAEIAKREGVEFETVLSKDKSVAKFIIEFADKINASLIIIGTTKKTKAGKILFGSVARDVILNSKQPVVCLK</sequence>
<dbReference type="SUPFAM" id="SSF52402">
    <property type="entry name" value="Adenine nucleotide alpha hydrolases-like"/>
    <property type="match status" value="1"/>
</dbReference>
<feature type="domain" description="UspA" evidence="2">
    <location>
        <begin position="14"/>
        <end position="136"/>
    </location>
</feature>
<comment type="similarity">
    <text evidence="1">Belongs to the universal stress protein A family.</text>
</comment>
<dbReference type="InterPro" id="IPR006015">
    <property type="entry name" value="Universal_stress_UspA"/>
</dbReference>
<dbReference type="InterPro" id="IPR006016">
    <property type="entry name" value="UspA"/>
</dbReference>
<dbReference type="PRINTS" id="PR01438">
    <property type="entry name" value="UNVRSLSTRESS"/>
</dbReference>
<evidence type="ECO:0000259" key="2">
    <source>
        <dbReference type="Pfam" id="PF00582"/>
    </source>
</evidence>
<dbReference type="CDD" id="cd00293">
    <property type="entry name" value="USP-like"/>
    <property type="match status" value="1"/>
</dbReference>
<proteinExistence type="inferred from homology"/>
<reference evidence="3" key="1">
    <citation type="journal article" date="2020" name="mSystems">
        <title>Genome- and Community-Level Interaction Insights into Carbon Utilization and Element Cycling Functions of Hydrothermarchaeota in Hydrothermal Sediment.</title>
        <authorList>
            <person name="Zhou Z."/>
            <person name="Liu Y."/>
            <person name="Xu W."/>
            <person name="Pan J."/>
            <person name="Luo Z.H."/>
            <person name="Li M."/>
        </authorList>
    </citation>
    <scope>NUCLEOTIDE SEQUENCE [LARGE SCALE GENOMIC DNA]</scope>
    <source>
        <strain evidence="3">SpSt-26</strain>
    </source>
</reference>
<comment type="caution">
    <text evidence="3">The sequence shown here is derived from an EMBL/GenBank/DDBJ whole genome shotgun (WGS) entry which is preliminary data.</text>
</comment>
<dbReference type="AlphaFoldDB" id="A0A7J2TI54"/>
<dbReference type="Gene3D" id="3.40.50.620">
    <property type="entry name" value="HUPs"/>
    <property type="match status" value="1"/>
</dbReference>